<dbReference type="GeneID" id="20808040"/>
<dbReference type="OrthoDB" id="185175at2759"/>
<dbReference type="InterPro" id="IPR011993">
    <property type="entry name" value="PH-like_dom_sf"/>
</dbReference>
<name>W4GRR0_APHAT</name>
<protein>
    <recommendedName>
        <fullName evidence="1">PH domain-containing protein</fullName>
    </recommendedName>
</protein>
<dbReference type="CDD" id="cd00821">
    <property type="entry name" value="PH"/>
    <property type="match status" value="1"/>
</dbReference>
<dbReference type="RefSeq" id="XP_009829416.1">
    <property type="nucleotide sequence ID" value="XM_009831114.1"/>
</dbReference>
<reference evidence="2" key="1">
    <citation type="submission" date="2013-12" db="EMBL/GenBank/DDBJ databases">
        <title>The Genome Sequence of Aphanomyces astaci APO3.</title>
        <authorList>
            <consortium name="The Broad Institute Genomics Platform"/>
            <person name="Russ C."/>
            <person name="Tyler B."/>
            <person name="van West P."/>
            <person name="Dieguez-Uribeondo J."/>
            <person name="Young S.K."/>
            <person name="Zeng Q."/>
            <person name="Gargeya S."/>
            <person name="Fitzgerald M."/>
            <person name="Abouelleil A."/>
            <person name="Alvarado L."/>
            <person name="Chapman S.B."/>
            <person name="Gainer-Dewar J."/>
            <person name="Goldberg J."/>
            <person name="Griggs A."/>
            <person name="Gujja S."/>
            <person name="Hansen M."/>
            <person name="Howarth C."/>
            <person name="Imamovic A."/>
            <person name="Ireland A."/>
            <person name="Larimer J."/>
            <person name="McCowan C."/>
            <person name="Murphy C."/>
            <person name="Pearson M."/>
            <person name="Poon T.W."/>
            <person name="Priest M."/>
            <person name="Roberts A."/>
            <person name="Saif S."/>
            <person name="Shea T."/>
            <person name="Sykes S."/>
            <person name="Wortman J."/>
            <person name="Nusbaum C."/>
            <person name="Birren B."/>
        </authorList>
    </citation>
    <scope>NUCLEOTIDE SEQUENCE [LARGE SCALE GENOMIC DNA]</scope>
    <source>
        <strain evidence="2">APO3</strain>
    </source>
</reference>
<evidence type="ECO:0000259" key="1">
    <source>
        <dbReference type="PROSITE" id="PS50003"/>
    </source>
</evidence>
<dbReference type="SUPFAM" id="SSF50729">
    <property type="entry name" value="PH domain-like"/>
    <property type="match status" value="1"/>
</dbReference>
<dbReference type="PROSITE" id="PS50003">
    <property type="entry name" value="PH_DOMAIN"/>
    <property type="match status" value="1"/>
</dbReference>
<feature type="domain" description="PH" evidence="1">
    <location>
        <begin position="125"/>
        <end position="232"/>
    </location>
</feature>
<sequence length="282" mass="31935">MQEPHPTSSSRMPPPAAVDEKLYIIHTPEEINRQMYLLTSDRLRISPSMSTRSDLSSSSYGYEERYTTPQIKAKSTTHAMRSVEDGTQSMYERSVLRTSFSAAIPMLEEPTRPTQSYDMNRSQNGVVTTGVLYRRRRGNLGWLERWTLSHFVLCTRYLKYYNHTGEKLLGVLNLAGCSETSVEIMPKDSVPNGKQATIWRFALRTPQRRIILSAATEYEMNCWLRHLGAAITGKAVTSGGRADSVVQMCDFIYDDHIVDPAELVRPNGLSLHHFSLHASRAC</sequence>
<dbReference type="VEuPathDB" id="FungiDB:H257_06044"/>
<accession>W4GRR0</accession>
<organism evidence="2">
    <name type="scientific">Aphanomyces astaci</name>
    <name type="common">Crayfish plague agent</name>
    <dbReference type="NCBI Taxonomy" id="112090"/>
    <lineage>
        <taxon>Eukaryota</taxon>
        <taxon>Sar</taxon>
        <taxon>Stramenopiles</taxon>
        <taxon>Oomycota</taxon>
        <taxon>Saprolegniomycetes</taxon>
        <taxon>Saprolegniales</taxon>
        <taxon>Verrucalvaceae</taxon>
        <taxon>Aphanomyces</taxon>
    </lineage>
</organism>
<dbReference type="EMBL" id="KI913124">
    <property type="protein sequence ID" value="ETV81558.1"/>
    <property type="molecule type" value="Genomic_DNA"/>
</dbReference>
<proteinExistence type="predicted"/>
<gene>
    <name evidence="2" type="ORF">H257_06044</name>
</gene>
<dbReference type="Gene3D" id="2.30.29.30">
    <property type="entry name" value="Pleckstrin-homology domain (PH domain)/Phosphotyrosine-binding domain (PTB)"/>
    <property type="match status" value="1"/>
</dbReference>
<dbReference type="AlphaFoldDB" id="W4GRR0"/>
<dbReference type="Pfam" id="PF00169">
    <property type="entry name" value="PH"/>
    <property type="match status" value="1"/>
</dbReference>
<dbReference type="SMART" id="SM00233">
    <property type="entry name" value="PH"/>
    <property type="match status" value="1"/>
</dbReference>
<dbReference type="InterPro" id="IPR001849">
    <property type="entry name" value="PH_domain"/>
</dbReference>
<evidence type="ECO:0000313" key="2">
    <source>
        <dbReference type="EMBL" id="ETV81558.1"/>
    </source>
</evidence>